<evidence type="ECO:0000313" key="2">
    <source>
        <dbReference type="Proteomes" id="UP000053660"/>
    </source>
</evidence>
<keyword evidence="2" id="KW-1185">Reference proteome</keyword>
<gene>
    <name evidence="1" type="ORF">OESDEN_06875</name>
</gene>
<name>A0A0B1T6P7_OESDE</name>
<proteinExistence type="predicted"/>
<sequence length="87" mass="9846">MVNLSLCFLHFQQKSHSLLSDICSILSGWKVEPAEPMTSAKRGSMSSPSGEKLWSSIIQQQVPEDQKVAFQNLIQELIERRKTVQSE</sequence>
<dbReference type="EMBL" id="KN550886">
    <property type="protein sequence ID" value="KHJ93218.1"/>
    <property type="molecule type" value="Genomic_DNA"/>
</dbReference>
<protein>
    <submittedName>
        <fullName evidence="1">Uncharacterized protein</fullName>
    </submittedName>
</protein>
<dbReference type="Proteomes" id="UP000053660">
    <property type="component" value="Unassembled WGS sequence"/>
</dbReference>
<reference evidence="1 2" key="1">
    <citation type="submission" date="2014-03" db="EMBL/GenBank/DDBJ databases">
        <title>Draft genome of the hookworm Oesophagostomum dentatum.</title>
        <authorList>
            <person name="Mitreva M."/>
        </authorList>
    </citation>
    <scope>NUCLEOTIDE SEQUENCE [LARGE SCALE GENOMIC DNA]</scope>
    <source>
        <strain evidence="1 2">OD-Hann</strain>
    </source>
</reference>
<dbReference type="AlphaFoldDB" id="A0A0B1T6P7"/>
<accession>A0A0B1T6P7</accession>
<organism evidence="1 2">
    <name type="scientific">Oesophagostomum dentatum</name>
    <name type="common">Nodular worm</name>
    <dbReference type="NCBI Taxonomy" id="61180"/>
    <lineage>
        <taxon>Eukaryota</taxon>
        <taxon>Metazoa</taxon>
        <taxon>Ecdysozoa</taxon>
        <taxon>Nematoda</taxon>
        <taxon>Chromadorea</taxon>
        <taxon>Rhabditida</taxon>
        <taxon>Rhabditina</taxon>
        <taxon>Rhabditomorpha</taxon>
        <taxon>Strongyloidea</taxon>
        <taxon>Strongylidae</taxon>
        <taxon>Oesophagostomum</taxon>
    </lineage>
</organism>
<evidence type="ECO:0000313" key="1">
    <source>
        <dbReference type="EMBL" id="KHJ93218.1"/>
    </source>
</evidence>